<dbReference type="InterPro" id="IPR009081">
    <property type="entry name" value="PP-bd_ACP"/>
</dbReference>
<dbReference type="PROSITE" id="PS00012">
    <property type="entry name" value="PHOSPHOPANTETHEINE"/>
    <property type="match status" value="1"/>
</dbReference>
<sequence length="75" mass="8003">MMRAVADMLFVDPEGVDPARSVADLGVDSLIAAELRSWFLQALGADISMLDLLDPSMDIQARAAAITDRALEAKA</sequence>
<dbReference type="Proteomes" id="UP001430848">
    <property type="component" value="Unassembled WGS sequence"/>
</dbReference>
<proteinExistence type="predicted"/>
<keyword evidence="5" id="KW-1185">Reference proteome</keyword>
<gene>
    <name evidence="4" type="ORF">SLS63_010304</name>
</gene>
<evidence type="ECO:0000313" key="5">
    <source>
        <dbReference type="Proteomes" id="UP001430848"/>
    </source>
</evidence>
<reference evidence="4 5" key="1">
    <citation type="submission" date="2024-02" db="EMBL/GenBank/DDBJ databases">
        <title>De novo assembly and annotation of 12 fungi associated with fruit tree decline syndrome in Ontario, Canada.</title>
        <authorList>
            <person name="Sulman M."/>
            <person name="Ellouze W."/>
            <person name="Ilyukhin E."/>
        </authorList>
    </citation>
    <scope>NUCLEOTIDE SEQUENCE [LARGE SCALE GENOMIC DNA]</scope>
    <source>
        <strain evidence="4 5">M169</strain>
    </source>
</reference>
<accession>A0ABR1NX66</accession>
<keyword evidence="1" id="KW-0596">Phosphopantetheine</keyword>
<dbReference type="InterPro" id="IPR006162">
    <property type="entry name" value="Ppantetheine_attach_site"/>
</dbReference>
<dbReference type="PROSITE" id="PS50075">
    <property type="entry name" value="CARRIER"/>
    <property type="match status" value="1"/>
</dbReference>
<evidence type="ECO:0000256" key="2">
    <source>
        <dbReference type="ARBA" id="ARBA00022553"/>
    </source>
</evidence>
<dbReference type="SUPFAM" id="SSF47336">
    <property type="entry name" value="ACP-like"/>
    <property type="match status" value="1"/>
</dbReference>
<dbReference type="SMART" id="SM00823">
    <property type="entry name" value="PKS_PP"/>
    <property type="match status" value="1"/>
</dbReference>
<dbReference type="InterPro" id="IPR036736">
    <property type="entry name" value="ACP-like_sf"/>
</dbReference>
<dbReference type="EMBL" id="JAKNSF020000084">
    <property type="protein sequence ID" value="KAK7718981.1"/>
    <property type="molecule type" value="Genomic_DNA"/>
</dbReference>
<keyword evidence="2" id="KW-0597">Phosphoprotein</keyword>
<name>A0ABR1NX66_DIAER</name>
<protein>
    <submittedName>
        <fullName evidence="4">Secondary metabolism biosynthetic enzyme</fullName>
    </submittedName>
</protein>
<evidence type="ECO:0000259" key="3">
    <source>
        <dbReference type="PROSITE" id="PS50075"/>
    </source>
</evidence>
<feature type="domain" description="Carrier" evidence="3">
    <location>
        <begin position="1"/>
        <end position="70"/>
    </location>
</feature>
<comment type="caution">
    <text evidence="4">The sequence shown here is derived from an EMBL/GenBank/DDBJ whole genome shotgun (WGS) entry which is preliminary data.</text>
</comment>
<organism evidence="4 5">
    <name type="scientific">Diaporthe eres</name>
    <name type="common">Phomopsis oblonga</name>
    <dbReference type="NCBI Taxonomy" id="83184"/>
    <lineage>
        <taxon>Eukaryota</taxon>
        <taxon>Fungi</taxon>
        <taxon>Dikarya</taxon>
        <taxon>Ascomycota</taxon>
        <taxon>Pezizomycotina</taxon>
        <taxon>Sordariomycetes</taxon>
        <taxon>Sordariomycetidae</taxon>
        <taxon>Diaporthales</taxon>
        <taxon>Diaporthaceae</taxon>
        <taxon>Diaporthe</taxon>
        <taxon>Diaporthe eres species complex</taxon>
    </lineage>
</organism>
<dbReference type="Pfam" id="PF00550">
    <property type="entry name" value="PP-binding"/>
    <property type="match status" value="1"/>
</dbReference>
<evidence type="ECO:0000256" key="1">
    <source>
        <dbReference type="ARBA" id="ARBA00022450"/>
    </source>
</evidence>
<dbReference type="InterPro" id="IPR020806">
    <property type="entry name" value="PKS_PP-bd"/>
</dbReference>
<dbReference type="Gene3D" id="1.10.1200.10">
    <property type="entry name" value="ACP-like"/>
    <property type="match status" value="1"/>
</dbReference>
<evidence type="ECO:0000313" key="4">
    <source>
        <dbReference type="EMBL" id="KAK7718981.1"/>
    </source>
</evidence>